<keyword evidence="2" id="KW-1185">Reference proteome</keyword>
<dbReference type="InterPro" id="IPR004830">
    <property type="entry name" value="LRR_variant"/>
</dbReference>
<dbReference type="Pfam" id="PF01816">
    <property type="entry name" value="LRV"/>
    <property type="match status" value="1"/>
</dbReference>
<evidence type="ECO:0000313" key="1">
    <source>
        <dbReference type="EMBL" id="MBL7626543.1"/>
    </source>
</evidence>
<dbReference type="Proteomes" id="UP000604475">
    <property type="component" value="Unassembled WGS sequence"/>
</dbReference>
<dbReference type="RefSeq" id="WP_203006513.1">
    <property type="nucleotide sequence ID" value="NZ_JADWYU010000377.1"/>
</dbReference>
<dbReference type="EMBL" id="JAEACQ010000141">
    <property type="protein sequence ID" value="MBL7626543.1"/>
    <property type="molecule type" value="Genomic_DNA"/>
</dbReference>
<evidence type="ECO:0000313" key="2">
    <source>
        <dbReference type="Proteomes" id="UP000604475"/>
    </source>
</evidence>
<dbReference type="Gene3D" id="1.25.10.10">
    <property type="entry name" value="Leucine-rich Repeat Variant"/>
    <property type="match status" value="2"/>
</dbReference>
<protein>
    <recommendedName>
        <fullName evidence="3">Leucine rich repeat variant</fullName>
    </recommendedName>
</protein>
<evidence type="ECO:0008006" key="3">
    <source>
        <dbReference type="Google" id="ProtNLM"/>
    </source>
</evidence>
<comment type="caution">
    <text evidence="1">The sequence shown here is derived from an EMBL/GenBank/DDBJ whole genome shotgun (WGS) entry which is preliminary data.</text>
</comment>
<dbReference type="SUPFAM" id="SSF48371">
    <property type="entry name" value="ARM repeat"/>
    <property type="match status" value="1"/>
</dbReference>
<proteinExistence type="predicted"/>
<sequence>MVSLGHPRLSGLGRNPAAPQDVLVRLAAHEAGRHGMSLRRGQLADAVVEALLTHGGGETAVRLHGDRVSPAMRRRIAEHPDPAIRDAFADFVRYLVDQAVTIGIGGLEEAYGQPRTALAGAPDPKLRAAVAQAWHDRPEAVQVGLLADPDPLVRAAATERERPGVPPEWRDRCLADPATRVNVARYVPLTADQFAQLLRTEDEDVYQAVAGNPHLSADMVTRLLDIDDPLVRVEVAQSRHAGAETRNRLYALVEAQRAAGSLDAKVALEWSFAEPTWLREAPLDERMTYLDCPHAVFRRVLASCQDLPEDAWPQLDNDPDLGVRRAAARRPDAPPEVLERLVRAHGDVFHVRPLLVEHPSFPRHALRTFVDEPSPYVQRLALEDPELPVTTLQRLAAASESFLRGAVACHPNVTDALLDQLLMDPEPGVVDSAAANPALRPTRMYRILTDADL</sequence>
<dbReference type="InterPro" id="IPR016024">
    <property type="entry name" value="ARM-type_fold"/>
</dbReference>
<accession>A0A937RHM2</accession>
<gene>
    <name evidence="1" type="ORF">I7412_05020</name>
</gene>
<name>A0A937RHM2_9ACTN</name>
<dbReference type="AlphaFoldDB" id="A0A937RHM2"/>
<reference evidence="1" key="1">
    <citation type="submission" date="2020-12" db="EMBL/GenBank/DDBJ databases">
        <title>Genomic characterization of non-nitrogen-fixing Frankia strains.</title>
        <authorList>
            <person name="Carlos-Shanley C."/>
            <person name="Guerra T."/>
            <person name="Hahn D."/>
        </authorList>
    </citation>
    <scope>NUCLEOTIDE SEQUENCE</scope>
    <source>
        <strain evidence="1">CN6</strain>
    </source>
</reference>
<organism evidence="1 2">
    <name type="scientific">Frankia nepalensis</name>
    <dbReference type="NCBI Taxonomy" id="1836974"/>
    <lineage>
        <taxon>Bacteria</taxon>
        <taxon>Bacillati</taxon>
        <taxon>Actinomycetota</taxon>
        <taxon>Actinomycetes</taxon>
        <taxon>Frankiales</taxon>
        <taxon>Frankiaceae</taxon>
        <taxon>Frankia</taxon>
    </lineage>
</organism>
<dbReference type="InterPro" id="IPR011989">
    <property type="entry name" value="ARM-like"/>
</dbReference>